<protein>
    <submittedName>
        <fullName evidence="11">HAMP domain-containing protein</fullName>
    </submittedName>
</protein>
<dbReference type="Gene3D" id="1.10.8.500">
    <property type="entry name" value="HAMP domain in histidine kinase"/>
    <property type="match status" value="1"/>
</dbReference>
<dbReference type="PRINTS" id="PR00260">
    <property type="entry name" value="CHEMTRNSDUCR"/>
</dbReference>
<keyword evidence="7" id="KW-0472">Membrane</keyword>
<feature type="compositionally biased region" description="Polar residues" evidence="6">
    <location>
        <begin position="204"/>
        <end position="220"/>
    </location>
</feature>
<dbReference type="RefSeq" id="WP_139445074.1">
    <property type="nucleotide sequence ID" value="NZ_VDMB01000001.1"/>
</dbReference>
<keyword evidence="2" id="KW-0997">Cell inner membrane</keyword>
<evidence type="ECO:0000256" key="4">
    <source>
        <dbReference type="ARBA" id="ARBA00029447"/>
    </source>
</evidence>
<dbReference type="Gene3D" id="3.30.450.20">
    <property type="entry name" value="PAS domain"/>
    <property type="match status" value="1"/>
</dbReference>
<dbReference type="GO" id="GO:0004888">
    <property type="term" value="F:transmembrane signaling receptor activity"/>
    <property type="evidence" value="ECO:0007669"/>
    <property type="project" value="InterPro"/>
</dbReference>
<dbReference type="InterPro" id="IPR003660">
    <property type="entry name" value="HAMP_dom"/>
</dbReference>
<keyword evidence="7" id="KW-0812">Transmembrane</keyword>
<evidence type="ECO:0000256" key="7">
    <source>
        <dbReference type="SAM" id="Phobius"/>
    </source>
</evidence>
<dbReference type="InterPro" id="IPR000727">
    <property type="entry name" value="T_SNARE_dom"/>
</dbReference>
<dbReference type="PROSITE" id="PS50885">
    <property type="entry name" value="HAMP"/>
    <property type="match status" value="1"/>
</dbReference>
<organism evidence="11 12">
    <name type="scientific">Desulfobotulus mexicanus</name>
    <dbReference type="NCBI Taxonomy" id="2586642"/>
    <lineage>
        <taxon>Bacteria</taxon>
        <taxon>Pseudomonadati</taxon>
        <taxon>Thermodesulfobacteriota</taxon>
        <taxon>Desulfobacteria</taxon>
        <taxon>Desulfobacterales</taxon>
        <taxon>Desulfobacteraceae</taxon>
        <taxon>Desulfobotulus</taxon>
    </lineage>
</organism>
<dbReference type="PANTHER" id="PTHR32089:SF112">
    <property type="entry name" value="LYSOZYME-LIKE PROTEIN-RELATED"/>
    <property type="match status" value="1"/>
</dbReference>
<feature type="domain" description="Methyl-accepting transducer" evidence="8">
    <location>
        <begin position="186"/>
        <end position="415"/>
    </location>
</feature>
<dbReference type="GO" id="GO:0007165">
    <property type="term" value="P:signal transduction"/>
    <property type="evidence" value="ECO:0007669"/>
    <property type="project" value="UniProtKB-KW"/>
</dbReference>
<gene>
    <name evidence="11" type="ORF">FIM25_00525</name>
</gene>
<evidence type="ECO:0000256" key="2">
    <source>
        <dbReference type="ARBA" id="ARBA00022519"/>
    </source>
</evidence>
<dbReference type="EMBL" id="VDMB01000001">
    <property type="protein sequence ID" value="TYT76074.1"/>
    <property type="molecule type" value="Genomic_DNA"/>
</dbReference>
<name>A0A5Q4VEG2_9BACT</name>
<feature type="compositionally biased region" description="Low complexity" evidence="6">
    <location>
        <begin position="191"/>
        <end position="201"/>
    </location>
</feature>
<dbReference type="OrthoDB" id="5428110at2"/>
<feature type="transmembrane region" description="Helical" evidence="7">
    <location>
        <begin position="85"/>
        <end position="104"/>
    </location>
</feature>
<feature type="domain" description="T-SNARE coiled-coil homology" evidence="9">
    <location>
        <begin position="338"/>
        <end position="400"/>
    </location>
</feature>
<comment type="subcellular location">
    <subcellularLocation>
        <location evidence="1">Cell inner membrane</location>
        <topology evidence="1">Multi-pass membrane protein</topology>
    </subcellularLocation>
</comment>
<sequence length="451" mass="47265">MLDGNGQFLAHPDSSLVLEANIRDFEGMRGIGEEMLKGRPGASPYVFQGITRMGGFAPINSTGWYIFMAQNEEEYLSNARDIRKALILVMLISIAAASAAIGFVSRSIVSPVKKAVAGLRDIAEGDGDLTMRLEVSTKDEAGELALWFNTFVEKLQGIIGNIGNNIHSLTASSVQLAAIAQETQERVQDVSGRAGSVAAASEEMSANTAQSTEALQQSSHNTSLLATATEEMSATIREIAQNSGKARAISQDAAGRASRVSISMDNLEKAAGGIGRVIETITDISAQVNLLALNATIEAARAGDAGKGFAVVANEIKQLATQTAEAARDISDKIQKIQETTSASVKDVAAITSVINDVSDVVGGIAAAVEEQSAAAEEIADNVGQVSRSIELVHENASENSLVVEQVARDIAGISHVMGEMQKSGSQVSASASDLSGLSESIKKLVEQFRT</sequence>
<reference evidence="11 12" key="1">
    <citation type="submission" date="2019-06" db="EMBL/GenBank/DDBJ databases">
        <title>Desulfobotulus mexicanus sp. nov., a novel sulfate-reducing bacterium isolated from the sediment of an alkaline crater lake in Mexico.</title>
        <authorList>
            <person name="Hirschler-Rea A."/>
        </authorList>
    </citation>
    <scope>NUCLEOTIDE SEQUENCE [LARGE SCALE GENOMIC DNA]</scope>
    <source>
        <strain evidence="11 12">PAR22N</strain>
    </source>
</reference>
<dbReference type="InterPro" id="IPR004089">
    <property type="entry name" value="MCPsignal_dom"/>
</dbReference>
<dbReference type="PROSITE" id="PS50111">
    <property type="entry name" value="CHEMOTAXIS_TRANSDUC_2"/>
    <property type="match status" value="1"/>
</dbReference>
<keyword evidence="2" id="KW-1003">Cell membrane</keyword>
<evidence type="ECO:0000259" key="8">
    <source>
        <dbReference type="PROSITE" id="PS50111"/>
    </source>
</evidence>
<evidence type="ECO:0000259" key="9">
    <source>
        <dbReference type="PROSITE" id="PS50192"/>
    </source>
</evidence>
<dbReference type="Pfam" id="PF00672">
    <property type="entry name" value="HAMP"/>
    <property type="match status" value="1"/>
</dbReference>
<dbReference type="CDD" id="cd12912">
    <property type="entry name" value="PDC2_MCP_like"/>
    <property type="match status" value="1"/>
</dbReference>
<dbReference type="Pfam" id="PF00015">
    <property type="entry name" value="MCPsignal"/>
    <property type="match status" value="1"/>
</dbReference>
<comment type="similarity">
    <text evidence="4">Belongs to the methyl-accepting chemotaxis (MCP) protein family.</text>
</comment>
<dbReference type="SMART" id="SM00304">
    <property type="entry name" value="HAMP"/>
    <property type="match status" value="1"/>
</dbReference>
<proteinExistence type="inferred from homology"/>
<keyword evidence="12" id="KW-1185">Reference proteome</keyword>
<dbReference type="InterPro" id="IPR004090">
    <property type="entry name" value="Chemotax_Me-accpt_rcpt"/>
</dbReference>
<keyword evidence="7" id="KW-1133">Transmembrane helix</keyword>
<evidence type="ECO:0000256" key="1">
    <source>
        <dbReference type="ARBA" id="ARBA00004429"/>
    </source>
</evidence>
<evidence type="ECO:0000256" key="5">
    <source>
        <dbReference type="PROSITE-ProRule" id="PRU00284"/>
    </source>
</evidence>
<evidence type="ECO:0000313" key="11">
    <source>
        <dbReference type="EMBL" id="TYT76074.1"/>
    </source>
</evidence>
<dbReference type="CDD" id="cd06225">
    <property type="entry name" value="HAMP"/>
    <property type="match status" value="1"/>
</dbReference>
<feature type="region of interest" description="Disordered" evidence="6">
    <location>
        <begin position="191"/>
        <end position="220"/>
    </location>
</feature>
<evidence type="ECO:0000313" key="12">
    <source>
        <dbReference type="Proteomes" id="UP000321899"/>
    </source>
</evidence>
<dbReference type="PROSITE" id="PS50192">
    <property type="entry name" value="T_SNARE"/>
    <property type="match status" value="1"/>
</dbReference>
<dbReference type="GO" id="GO:0005886">
    <property type="term" value="C:plasma membrane"/>
    <property type="evidence" value="ECO:0007669"/>
    <property type="project" value="UniProtKB-SubCell"/>
</dbReference>
<dbReference type="Proteomes" id="UP000321899">
    <property type="component" value="Unassembled WGS sequence"/>
</dbReference>
<dbReference type="SMART" id="SM00283">
    <property type="entry name" value="MA"/>
    <property type="match status" value="1"/>
</dbReference>
<accession>A0A5Q4VEG2</accession>
<keyword evidence="3 5" id="KW-0807">Transducer</keyword>
<dbReference type="SUPFAM" id="SSF58104">
    <property type="entry name" value="Methyl-accepting chemotaxis protein (MCP) signaling domain"/>
    <property type="match status" value="1"/>
</dbReference>
<comment type="caution">
    <text evidence="11">The sequence shown here is derived from an EMBL/GenBank/DDBJ whole genome shotgun (WGS) entry which is preliminary data.</text>
</comment>
<feature type="domain" description="HAMP" evidence="10">
    <location>
        <begin position="106"/>
        <end position="160"/>
    </location>
</feature>
<evidence type="ECO:0000256" key="3">
    <source>
        <dbReference type="ARBA" id="ARBA00023224"/>
    </source>
</evidence>
<dbReference type="Gene3D" id="1.10.287.950">
    <property type="entry name" value="Methyl-accepting chemotaxis protein"/>
    <property type="match status" value="1"/>
</dbReference>
<dbReference type="AlphaFoldDB" id="A0A5Q4VEG2"/>
<dbReference type="GO" id="GO:0006935">
    <property type="term" value="P:chemotaxis"/>
    <property type="evidence" value="ECO:0007669"/>
    <property type="project" value="InterPro"/>
</dbReference>
<dbReference type="PANTHER" id="PTHR32089">
    <property type="entry name" value="METHYL-ACCEPTING CHEMOTAXIS PROTEIN MCPB"/>
    <property type="match status" value="1"/>
</dbReference>
<evidence type="ECO:0000256" key="6">
    <source>
        <dbReference type="SAM" id="MobiDB-lite"/>
    </source>
</evidence>
<evidence type="ECO:0000259" key="10">
    <source>
        <dbReference type="PROSITE" id="PS50885"/>
    </source>
</evidence>